<accession>A0A1U8PZ28</accession>
<evidence type="ECO:0000313" key="2">
    <source>
        <dbReference type="Proteomes" id="UP000189703"/>
    </source>
</evidence>
<dbReference type="InParanoid" id="A0A1U8PZ28"/>
<dbReference type="AlphaFoldDB" id="A0A1U8PZ28"/>
<dbReference type="RefSeq" id="XP_019051802.1">
    <property type="nucleotide sequence ID" value="XM_019196257.1"/>
</dbReference>
<dbReference type="PANTHER" id="PTHR37610:SF75">
    <property type="entry name" value="RETROTRANSPOSON COPIA-LIKE N-TERMINAL DOMAIN-CONTAINING PROTEIN"/>
    <property type="match status" value="1"/>
</dbReference>
<dbReference type="PANTHER" id="PTHR37610">
    <property type="entry name" value="CCHC-TYPE DOMAIN-CONTAINING PROTEIN"/>
    <property type="match status" value="1"/>
</dbReference>
<dbReference type="Proteomes" id="UP000189703">
    <property type="component" value="Unplaced"/>
</dbReference>
<proteinExistence type="predicted"/>
<dbReference type="OrthoDB" id="767234at2759"/>
<dbReference type="KEGG" id="nnu:109114116"/>
<feature type="domain" description="Retrotransposon Copia-like N-terminal" evidence="1">
    <location>
        <begin position="13"/>
        <end position="48"/>
    </location>
</feature>
<evidence type="ECO:0000259" key="1">
    <source>
        <dbReference type="Pfam" id="PF14244"/>
    </source>
</evidence>
<organism evidence="2 3">
    <name type="scientific">Nelumbo nucifera</name>
    <name type="common">Sacred lotus</name>
    <dbReference type="NCBI Taxonomy" id="4432"/>
    <lineage>
        <taxon>Eukaryota</taxon>
        <taxon>Viridiplantae</taxon>
        <taxon>Streptophyta</taxon>
        <taxon>Embryophyta</taxon>
        <taxon>Tracheophyta</taxon>
        <taxon>Spermatophyta</taxon>
        <taxon>Magnoliopsida</taxon>
        <taxon>Proteales</taxon>
        <taxon>Nelumbonaceae</taxon>
        <taxon>Nelumbo</taxon>
    </lineage>
</organism>
<reference evidence="3" key="1">
    <citation type="submission" date="2025-08" db="UniProtKB">
        <authorList>
            <consortium name="RefSeq"/>
        </authorList>
    </citation>
    <scope>IDENTIFICATION</scope>
</reference>
<dbReference type="Pfam" id="PF14244">
    <property type="entry name" value="Retrotran_gag_3"/>
    <property type="match status" value="1"/>
</dbReference>
<evidence type="ECO:0000313" key="3">
    <source>
        <dbReference type="RefSeq" id="XP_019051802.1"/>
    </source>
</evidence>
<sequence length="161" mass="18847">MGTESMMFPMPITPLNGLNYLEWTKGAKLYVTARGKVGYINGTVKEPKSGTAEHDRWDQENNMVMFWLLAAMESDVKRNFMWEDTANEIWEQAKTTYSKQRHFAKIYQLQAESSTCKQGNHNLSAYYSSLTSMWKELDHYQAIEWKHKDDSRAYKKLVSQQ</sequence>
<keyword evidence="2" id="KW-1185">Reference proteome</keyword>
<name>A0A1U8PZ28_NELNU</name>
<gene>
    <name evidence="3" type="primary">LOC109114116</name>
</gene>
<dbReference type="GeneID" id="109114116"/>
<protein>
    <submittedName>
        <fullName evidence="3">Uncharacterized protein LOC109114116</fullName>
    </submittedName>
</protein>
<dbReference type="InterPro" id="IPR029472">
    <property type="entry name" value="Copia-like_N"/>
</dbReference>